<keyword evidence="5" id="KW-1185">Reference proteome</keyword>
<protein>
    <recommendedName>
        <fullName evidence="3">N-acetyltransferase domain-containing protein</fullName>
    </recommendedName>
</protein>
<dbReference type="Pfam" id="PF00583">
    <property type="entry name" value="Acetyltransf_1"/>
    <property type="match status" value="1"/>
</dbReference>
<dbReference type="InterPro" id="IPR051635">
    <property type="entry name" value="SNAT-like"/>
</dbReference>
<dbReference type="Gene3D" id="3.40.630.30">
    <property type="match status" value="1"/>
</dbReference>
<dbReference type="PANTHER" id="PTHR10908">
    <property type="entry name" value="SEROTONIN N-ACETYLTRANSFERASE"/>
    <property type="match status" value="1"/>
</dbReference>
<sequence>MAEASYSQAVPSLFFRPPTLDDLDAIHDIEANSYPEDEAATYENLKFRIEQACGQFLVAIKAASAGDGSNSSDQLVGYVCGTCSSASSLTHESMSSHEPGGSLLCIHSVAVAQQHRRHGIASRMLQLYLRYVQGTTAGLQEVRLICKEQMIPLYSKAGFVLLGPSSVEHGQEQWHEMAWQPHEEDA</sequence>
<dbReference type="STRING" id="3088.A0A383W4R0"/>
<dbReference type="EMBL" id="FNXT01001111">
    <property type="protein sequence ID" value="SZX72173.1"/>
    <property type="molecule type" value="Genomic_DNA"/>
</dbReference>
<dbReference type="PROSITE" id="PS51186">
    <property type="entry name" value="GNAT"/>
    <property type="match status" value="1"/>
</dbReference>
<keyword evidence="2" id="KW-0012">Acyltransferase</keyword>
<keyword evidence="1" id="KW-0808">Transferase</keyword>
<dbReference type="PANTHER" id="PTHR10908:SF0">
    <property type="entry name" value="SEROTONIN N-ACETYLTRANSFERASE"/>
    <property type="match status" value="1"/>
</dbReference>
<evidence type="ECO:0000313" key="4">
    <source>
        <dbReference type="EMBL" id="SZX72173.1"/>
    </source>
</evidence>
<evidence type="ECO:0000256" key="1">
    <source>
        <dbReference type="ARBA" id="ARBA00022679"/>
    </source>
</evidence>
<reference evidence="4 5" key="1">
    <citation type="submission" date="2016-10" db="EMBL/GenBank/DDBJ databases">
        <authorList>
            <person name="Cai Z."/>
        </authorList>
    </citation>
    <scope>NUCLEOTIDE SEQUENCE [LARGE SCALE GENOMIC DNA]</scope>
</reference>
<evidence type="ECO:0000256" key="2">
    <source>
        <dbReference type="ARBA" id="ARBA00023315"/>
    </source>
</evidence>
<dbReference type="AlphaFoldDB" id="A0A383W4R0"/>
<feature type="domain" description="N-acetyltransferase" evidence="3">
    <location>
        <begin position="13"/>
        <end position="180"/>
    </location>
</feature>
<evidence type="ECO:0000313" key="5">
    <source>
        <dbReference type="Proteomes" id="UP000256970"/>
    </source>
</evidence>
<dbReference type="SUPFAM" id="SSF55729">
    <property type="entry name" value="Acyl-CoA N-acyltransferases (Nat)"/>
    <property type="match status" value="1"/>
</dbReference>
<organism evidence="4 5">
    <name type="scientific">Tetradesmus obliquus</name>
    <name type="common">Green alga</name>
    <name type="synonym">Acutodesmus obliquus</name>
    <dbReference type="NCBI Taxonomy" id="3088"/>
    <lineage>
        <taxon>Eukaryota</taxon>
        <taxon>Viridiplantae</taxon>
        <taxon>Chlorophyta</taxon>
        <taxon>core chlorophytes</taxon>
        <taxon>Chlorophyceae</taxon>
        <taxon>CS clade</taxon>
        <taxon>Sphaeropleales</taxon>
        <taxon>Scenedesmaceae</taxon>
        <taxon>Tetradesmus</taxon>
    </lineage>
</organism>
<proteinExistence type="predicted"/>
<accession>A0A383W4R0</accession>
<evidence type="ECO:0000259" key="3">
    <source>
        <dbReference type="PROSITE" id="PS51186"/>
    </source>
</evidence>
<dbReference type="CDD" id="cd04301">
    <property type="entry name" value="NAT_SF"/>
    <property type="match status" value="1"/>
</dbReference>
<dbReference type="GO" id="GO:0008080">
    <property type="term" value="F:N-acetyltransferase activity"/>
    <property type="evidence" value="ECO:0007669"/>
    <property type="project" value="UniProtKB-ARBA"/>
</dbReference>
<gene>
    <name evidence="4" type="ORF">BQ4739_LOCUS12365</name>
</gene>
<dbReference type="InterPro" id="IPR016181">
    <property type="entry name" value="Acyl_CoA_acyltransferase"/>
</dbReference>
<name>A0A383W4R0_TETOB</name>
<dbReference type="Proteomes" id="UP000256970">
    <property type="component" value="Unassembled WGS sequence"/>
</dbReference>
<dbReference type="InterPro" id="IPR000182">
    <property type="entry name" value="GNAT_dom"/>
</dbReference>